<sequence length="55" mass="6408">MQSFVSDFQLVDYAFVAKSRTLDLFLFRLLTHKRSPSHVPISPHGQQLRRTHNLA</sequence>
<name>A0A0A8Z0A2_ARUDO</name>
<proteinExistence type="predicted"/>
<organism evidence="1">
    <name type="scientific">Arundo donax</name>
    <name type="common">Giant reed</name>
    <name type="synonym">Donax arundinaceus</name>
    <dbReference type="NCBI Taxonomy" id="35708"/>
    <lineage>
        <taxon>Eukaryota</taxon>
        <taxon>Viridiplantae</taxon>
        <taxon>Streptophyta</taxon>
        <taxon>Embryophyta</taxon>
        <taxon>Tracheophyta</taxon>
        <taxon>Spermatophyta</taxon>
        <taxon>Magnoliopsida</taxon>
        <taxon>Liliopsida</taxon>
        <taxon>Poales</taxon>
        <taxon>Poaceae</taxon>
        <taxon>PACMAD clade</taxon>
        <taxon>Arundinoideae</taxon>
        <taxon>Arundineae</taxon>
        <taxon>Arundo</taxon>
    </lineage>
</organism>
<reference evidence="1" key="1">
    <citation type="submission" date="2014-09" db="EMBL/GenBank/DDBJ databases">
        <authorList>
            <person name="Magalhaes I.L.F."/>
            <person name="Oliveira U."/>
            <person name="Santos F.R."/>
            <person name="Vidigal T.H.D.A."/>
            <person name="Brescovit A.D."/>
            <person name="Santos A.J."/>
        </authorList>
    </citation>
    <scope>NUCLEOTIDE SEQUENCE</scope>
    <source>
        <tissue evidence="1">Shoot tissue taken approximately 20 cm above the soil surface</tissue>
    </source>
</reference>
<protein>
    <submittedName>
        <fullName evidence="1">Uncharacterized protein</fullName>
    </submittedName>
</protein>
<evidence type="ECO:0000313" key="1">
    <source>
        <dbReference type="EMBL" id="JAD32844.1"/>
    </source>
</evidence>
<accession>A0A0A8Z0A2</accession>
<dbReference type="AlphaFoldDB" id="A0A0A8Z0A2"/>
<dbReference type="EMBL" id="GBRH01265051">
    <property type="protein sequence ID" value="JAD32844.1"/>
    <property type="molecule type" value="Transcribed_RNA"/>
</dbReference>
<reference evidence="1" key="2">
    <citation type="journal article" date="2015" name="Data Brief">
        <title>Shoot transcriptome of the giant reed, Arundo donax.</title>
        <authorList>
            <person name="Barrero R.A."/>
            <person name="Guerrero F.D."/>
            <person name="Moolhuijzen P."/>
            <person name="Goolsby J.A."/>
            <person name="Tidwell J."/>
            <person name="Bellgard S.E."/>
            <person name="Bellgard M.I."/>
        </authorList>
    </citation>
    <scope>NUCLEOTIDE SEQUENCE</scope>
    <source>
        <tissue evidence="1">Shoot tissue taken approximately 20 cm above the soil surface</tissue>
    </source>
</reference>